<dbReference type="RefSeq" id="WP_234859807.1">
    <property type="nucleotide sequence ID" value="NZ_JAKEVZ010000001.1"/>
</dbReference>
<evidence type="ECO:0000313" key="2">
    <source>
        <dbReference type="Proteomes" id="UP001201449"/>
    </source>
</evidence>
<name>A0ABS9BNJ4_9BACT</name>
<comment type="caution">
    <text evidence="1">The sequence shown here is derived from an EMBL/GenBank/DDBJ whole genome shotgun (WGS) entry which is preliminary data.</text>
</comment>
<dbReference type="InterPro" id="IPR021799">
    <property type="entry name" value="PIN-like_prokaryotic"/>
</dbReference>
<dbReference type="Proteomes" id="UP001201449">
    <property type="component" value="Unassembled WGS sequence"/>
</dbReference>
<gene>
    <name evidence="1" type="ORF">L0U89_00965</name>
</gene>
<organism evidence="1 2">
    <name type="scientific">Mariniradius sediminis</name>
    <dbReference type="NCBI Taxonomy" id="2909237"/>
    <lineage>
        <taxon>Bacteria</taxon>
        <taxon>Pseudomonadati</taxon>
        <taxon>Bacteroidota</taxon>
        <taxon>Cytophagia</taxon>
        <taxon>Cytophagales</taxon>
        <taxon>Cyclobacteriaceae</taxon>
        <taxon>Mariniradius</taxon>
    </lineage>
</organism>
<dbReference type="EMBL" id="JAKEVZ010000001">
    <property type="protein sequence ID" value="MCF1749623.1"/>
    <property type="molecule type" value="Genomic_DNA"/>
</dbReference>
<dbReference type="PANTHER" id="PTHR39550">
    <property type="entry name" value="SLL0658 PROTEIN"/>
    <property type="match status" value="1"/>
</dbReference>
<accession>A0ABS9BNJ4</accession>
<reference evidence="1 2" key="1">
    <citation type="submission" date="2022-01" db="EMBL/GenBank/DDBJ databases">
        <title>Mariniradius saccharolyticus sp. nov., isolated from sediment of a river.</title>
        <authorList>
            <person name="Liu H."/>
        </authorList>
    </citation>
    <scope>NUCLEOTIDE SEQUENCE [LARGE SCALE GENOMIC DNA]</scope>
    <source>
        <strain evidence="1 2">RY-2</strain>
    </source>
</reference>
<evidence type="ECO:0000313" key="1">
    <source>
        <dbReference type="EMBL" id="MCF1749623.1"/>
    </source>
</evidence>
<proteinExistence type="predicted"/>
<dbReference type="Pfam" id="PF11848">
    <property type="entry name" value="DUF3368"/>
    <property type="match status" value="1"/>
</dbReference>
<dbReference type="PANTHER" id="PTHR39550:SF1">
    <property type="entry name" value="SLL0658 PROTEIN"/>
    <property type="match status" value="1"/>
</dbReference>
<sequence length="161" mass="18078">MPLNSEIVISDTSCLILLAKIGELDLLRRIGKRVLVTPEIKQEFGMSLPDWIIVKEPADRHFQNLLEREVDKGEASAIILALETFGSVLLIDDLKGRRVAFDLGLKHSGTFGLILRAKQEGLIKSIQPIIEKIRNTNFRFSEQLLRSVLDQAGELNSRSSE</sequence>
<keyword evidence="2" id="KW-1185">Reference proteome</keyword>
<protein>
    <submittedName>
        <fullName evidence="1">DUF3368 domain-containing protein</fullName>
    </submittedName>
</protein>